<proteinExistence type="inferred from homology"/>
<evidence type="ECO:0000256" key="2">
    <source>
        <dbReference type="ARBA" id="ARBA00012418"/>
    </source>
</evidence>
<evidence type="ECO:0000256" key="1">
    <source>
        <dbReference type="ARBA" id="ARBA00009493"/>
    </source>
</evidence>
<dbReference type="GO" id="GO:0003899">
    <property type="term" value="F:DNA-directed RNA polymerase activity"/>
    <property type="evidence" value="ECO:0007669"/>
    <property type="project" value="UniProtKB-EC"/>
</dbReference>
<dbReference type="InterPro" id="IPR002092">
    <property type="entry name" value="DNA-dir_Rpol_phage-type"/>
</dbReference>
<dbReference type="Gene3D" id="3.30.70.370">
    <property type="match status" value="1"/>
</dbReference>
<dbReference type="PANTHER" id="PTHR10102:SF8">
    <property type="entry name" value="DNA-DIRECTED RNA POLYMERASE-RELATED"/>
    <property type="match status" value="1"/>
</dbReference>
<keyword evidence="4" id="KW-0808">Transferase</keyword>
<dbReference type="EMBL" id="UINC01004224">
    <property type="protein sequence ID" value="SVA12754.1"/>
    <property type="molecule type" value="Genomic_DNA"/>
</dbReference>
<accession>A0A381TAM4</accession>
<protein>
    <recommendedName>
        <fullName evidence="2">DNA-directed RNA polymerase</fullName>
        <ecNumber evidence="2">2.7.7.6</ecNumber>
    </recommendedName>
</protein>
<dbReference type="GO" id="GO:0034245">
    <property type="term" value="C:mitochondrial DNA-directed RNA polymerase complex"/>
    <property type="evidence" value="ECO:0007669"/>
    <property type="project" value="TreeGrafter"/>
</dbReference>
<evidence type="ECO:0000256" key="6">
    <source>
        <dbReference type="ARBA" id="ARBA00023163"/>
    </source>
</evidence>
<reference evidence="9" key="1">
    <citation type="submission" date="2018-05" db="EMBL/GenBank/DDBJ databases">
        <authorList>
            <person name="Lanie J.A."/>
            <person name="Ng W.-L."/>
            <person name="Kazmierczak K.M."/>
            <person name="Andrzejewski T.M."/>
            <person name="Davidsen T.M."/>
            <person name="Wayne K.J."/>
            <person name="Tettelin H."/>
            <person name="Glass J.I."/>
            <person name="Rusch D."/>
            <person name="Podicherti R."/>
            <person name="Tsui H.-C.T."/>
            <person name="Winkler M.E."/>
        </authorList>
    </citation>
    <scope>NUCLEOTIDE SEQUENCE</scope>
</reference>
<evidence type="ECO:0000256" key="4">
    <source>
        <dbReference type="ARBA" id="ARBA00022679"/>
    </source>
</evidence>
<keyword evidence="3" id="KW-0240">DNA-directed RNA polymerase</keyword>
<evidence type="ECO:0000256" key="3">
    <source>
        <dbReference type="ARBA" id="ARBA00022478"/>
    </source>
</evidence>
<feature type="domain" description="DNA-directed RNA polymerase C-terminal" evidence="8">
    <location>
        <begin position="1135"/>
        <end position="1256"/>
    </location>
</feature>
<dbReference type="Gene3D" id="1.10.287.280">
    <property type="match status" value="1"/>
</dbReference>
<gene>
    <name evidence="9" type="ORF">METZ01_LOCUS65608</name>
</gene>
<organism evidence="9">
    <name type="scientific">marine metagenome</name>
    <dbReference type="NCBI Taxonomy" id="408172"/>
    <lineage>
        <taxon>unclassified sequences</taxon>
        <taxon>metagenomes</taxon>
        <taxon>ecological metagenomes</taxon>
    </lineage>
</organism>
<comment type="catalytic activity">
    <reaction evidence="7">
        <text>RNA(n) + a ribonucleoside 5'-triphosphate = RNA(n+1) + diphosphate</text>
        <dbReference type="Rhea" id="RHEA:21248"/>
        <dbReference type="Rhea" id="RHEA-COMP:14527"/>
        <dbReference type="Rhea" id="RHEA-COMP:17342"/>
        <dbReference type="ChEBI" id="CHEBI:33019"/>
        <dbReference type="ChEBI" id="CHEBI:61557"/>
        <dbReference type="ChEBI" id="CHEBI:140395"/>
        <dbReference type="EC" id="2.7.7.6"/>
    </reaction>
</comment>
<dbReference type="InterPro" id="IPR046950">
    <property type="entry name" value="DNA-dir_Rpol_C_phage-type"/>
</dbReference>
<name>A0A381TAM4_9ZZZZ</name>
<evidence type="ECO:0000313" key="9">
    <source>
        <dbReference type="EMBL" id="SVA12754.1"/>
    </source>
</evidence>
<evidence type="ECO:0000256" key="5">
    <source>
        <dbReference type="ARBA" id="ARBA00022695"/>
    </source>
</evidence>
<dbReference type="Pfam" id="PF00940">
    <property type="entry name" value="RNA_pol"/>
    <property type="match status" value="2"/>
</dbReference>
<keyword evidence="5" id="KW-0548">Nucleotidyltransferase</keyword>
<evidence type="ECO:0000259" key="8">
    <source>
        <dbReference type="Pfam" id="PF00940"/>
    </source>
</evidence>
<comment type="similarity">
    <text evidence="1">Belongs to the phage and mitochondrial RNA polymerase family.</text>
</comment>
<feature type="non-terminal residue" evidence="9">
    <location>
        <position position="1"/>
    </location>
</feature>
<dbReference type="InterPro" id="IPR043502">
    <property type="entry name" value="DNA/RNA_pol_sf"/>
</dbReference>
<dbReference type="EC" id="2.7.7.6" evidence="2"/>
<keyword evidence="6" id="KW-0804">Transcription</keyword>
<dbReference type="PROSITE" id="PS00900">
    <property type="entry name" value="RNA_POL_PHAGE_1"/>
    <property type="match status" value="1"/>
</dbReference>
<sequence length="1386" mass="159739">VTGPPDDDVKLSPEEVEMIDSYFSRNYKRGQRLDIPEECYKEGIKWKDRRLRELGFYDSIYHRKRDRVESPDRYRPRVNLREEDRPNNPDVNLDPGHLEFKIWLQHRVELAAAGKGSPRMLQGFKGSTDDRSAAMDKWEELSGKVLEALNKRLLDANVLKRRKGKYDTRAPITALFVMEKADSHVRRYGHGITITAESENLIDDFSEIMDPGTTQESFGPIVSLCREVVYALFSNCRTKRPSDVEVFERRQISQLRKFAEGNGVVVPNDMEKEQIAKKLHEERVRPPGDWGWVKISLTSQDFLTTLSNRIADRDHIGKWIRTVQDLSKQDILRLGLDDEEKLELNHLRDKGYFGRRGGKADYALKTQKDRDEKTLHNAKRLSYSIISELARLGILKKKTMDHEEYLEHSPKGRADKPVDGGYSSMLIFEPKLIEWTTQSDYSSFRDRDEHAIYRWLGGEGDRYMYAPPQDHDLTPAKKDPRPGGFLRPKNRKLIGGGHRDYEHFNTPRCRVSGRAVDALNTLQRVQWEVNLDFLVKAFDLSLAHLGEELRDWTEIKKRITRVDCKDWAYDAFYGEDETKNKERDIALMWARKIINHNANVFWHSWACDWRGRLFPRGTGLSPQGDDLDRAMIRFKQWKPLGDKGRKWLFVHVHNMVAVSSGVVRWDEWGEDQPLKRQSFEDRDKWVSRNIDSLISLADSPQKKVHRKVLGLNEHSGTGSKTFQRLAALIELRRVWLKCKDNGGDWSKVTSGQPIYLDASCNGYQHVSTLLRNRELASHVNVVTWEDDSTNVTGDLYQAVADEARRPSSPAVAAARSELLSKLRDLMPDDKSSRAKVMDLLCTRDIAKPGTLTRMYGKDSTRDCFMGRRGKGKPGWFSSIKLEDGSYGCPKPECDYPPHEKEQYVRTHAKKKHHMRSCWHQESPLHLALLNPPVHPTLEQKQYHTDLATKVDNLFAAADHAVTGGVYRLYKDSVKSISRLATKTRSLSKIKTAKFNKDAGKYKFHGKMYSKTVKLSEWEYAARWKLPDEFKVINYYIKHAEASLGHAKNPTHPDSLYKHLMPEWYEIGGNKTRKSILSRLKELDVPDLNQFEEGHYSKNLIKHITKIAALRGGDANLDEVIEILSEESIHLPRYEEDERDRVMIKKPISSIAPNLIHSLDAFHMRTTITELHRSDRKLDFWAVHDAFGTHARDVSTMCDKIRKGFSGLHHARDINWWLSEMTRDEMHESVYMQSPSKDRSYVYKPQLISHAEKNGIELSTVESTAARDRHYSAMEEKQLHGVVYRRRTKAEIVGHTEKNGIGPSAVESTAKRGNTPTKEDYITALVKAQIPPEQDWLPAANPTRSDYVARLVAEGIAPPQGWVAWIDPSEFDKRLTFEARGSKYMVD</sequence>
<feature type="domain" description="DNA-directed RNA polymerase C-terminal" evidence="8">
    <location>
        <begin position="638"/>
        <end position="856"/>
    </location>
</feature>
<dbReference type="GO" id="GO:0003677">
    <property type="term" value="F:DNA binding"/>
    <property type="evidence" value="ECO:0007669"/>
    <property type="project" value="InterPro"/>
</dbReference>
<dbReference type="GO" id="GO:0006390">
    <property type="term" value="P:mitochondrial transcription"/>
    <property type="evidence" value="ECO:0007669"/>
    <property type="project" value="TreeGrafter"/>
</dbReference>
<evidence type="ECO:0000256" key="7">
    <source>
        <dbReference type="ARBA" id="ARBA00048552"/>
    </source>
</evidence>
<dbReference type="PANTHER" id="PTHR10102">
    <property type="entry name" value="DNA-DIRECTED RNA POLYMERASE, MITOCHONDRIAL"/>
    <property type="match status" value="1"/>
</dbReference>
<dbReference type="SUPFAM" id="SSF56672">
    <property type="entry name" value="DNA/RNA polymerases"/>
    <property type="match status" value="2"/>
</dbReference>